<evidence type="ECO:0000256" key="1">
    <source>
        <dbReference type="SAM" id="SignalP"/>
    </source>
</evidence>
<evidence type="ECO:0000313" key="3">
    <source>
        <dbReference type="EMBL" id="VFK18471.1"/>
    </source>
</evidence>
<protein>
    <recommendedName>
        <fullName evidence="4">DUF2782 domain-containing protein</fullName>
    </recommendedName>
</protein>
<feature type="chain" id="PRO_5036113406" description="DUF2782 domain-containing protein" evidence="1">
    <location>
        <begin position="28"/>
        <end position="117"/>
    </location>
</feature>
<dbReference type="Pfam" id="PF11191">
    <property type="entry name" value="DUF2782"/>
    <property type="match status" value="1"/>
</dbReference>
<name>A0A450U8T2_9GAMM</name>
<sequence>MPRKKTCMIPMATYALFSLILSNELSAQSKSAGLEPVPGPPPLPSVESGKALEPDITIIQGKREIVHEYRINGRLYAVKIIPKHGSAYYMIDTNGDGNLETREQFVLSVPQWVLFSW</sequence>
<dbReference type="AlphaFoldDB" id="A0A450U8T2"/>
<keyword evidence="1" id="KW-0732">Signal</keyword>
<reference evidence="2" key="1">
    <citation type="submission" date="2019-02" db="EMBL/GenBank/DDBJ databases">
        <authorList>
            <person name="Gruber-Vodicka R. H."/>
            <person name="Seah K. B. B."/>
        </authorList>
    </citation>
    <scope>NUCLEOTIDE SEQUENCE</scope>
    <source>
        <strain evidence="3">BECK_BY7</strain>
        <strain evidence="2">BECK_M6</strain>
    </source>
</reference>
<dbReference type="Gene3D" id="2.20.130.30">
    <property type="entry name" value="Protein of unknown function DUF2782"/>
    <property type="match status" value="1"/>
</dbReference>
<proteinExistence type="predicted"/>
<feature type="signal peptide" evidence="1">
    <location>
        <begin position="1"/>
        <end position="27"/>
    </location>
</feature>
<dbReference type="EMBL" id="CAADFH010000004">
    <property type="protein sequence ID" value="VFJ88394.1"/>
    <property type="molecule type" value="Genomic_DNA"/>
</dbReference>
<evidence type="ECO:0008006" key="4">
    <source>
        <dbReference type="Google" id="ProtNLM"/>
    </source>
</evidence>
<organism evidence="2">
    <name type="scientific">Candidatus Kentrum sp. LFY</name>
    <dbReference type="NCBI Taxonomy" id="2126342"/>
    <lineage>
        <taxon>Bacteria</taxon>
        <taxon>Pseudomonadati</taxon>
        <taxon>Pseudomonadota</taxon>
        <taxon>Gammaproteobacteria</taxon>
        <taxon>Candidatus Kentrum</taxon>
    </lineage>
</organism>
<dbReference type="InterPro" id="IPR021357">
    <property type="entry name" value="DUF2782"/>
</dbReference>
<accession>A0A450U8T2</accession>
<evidence type="ECO:0000313" key="2">
    <source>
        <dbReference type="EMBL" id="VFJ88394.1"/>
    </source>
</evidence>
<dbReference type="EMBL" id="CAADFN010000044">
    <property type="protein sequence ID" value="VFK18471.1"/>
    <property type="molecule type" value="Genomic_DNA"/>
</dbReference>
<gene>
    <name evidence="2" type="ORF">BECKLFY1418A_GA0070994_100420</name>
    <name evidence="3" type="ORF">BECKLFY1418C_GA0070996_10445</name>
</gene>